<name>A0A3N4IVU8_9PEZI</name>
<dbReference type="AlphaFoldDB" id="A0A3N4IVU8"/>
<keyword evidence="2" id="KW-1185">Reference proteome</keyword>
<organism evidence="1 2">
    <name type="scientific">Choiromyces venosus 120613-1</name>
    <dbReference type="NCBI Taxonomy" id="1336337"/>
    <lineage>
        <taxon>Eukaryota</taxon>
        <taxon>Fungi</taxon>
        <taxon>Dikarya</taxon>
        <taxon>Ascomycota</taxon>
        <taxon>Pezizomycotina</taxon>
        <taxon>Pezizomycetes</taxon>
        <taxon>Pezizales</taxon>
        <taxon>Tuberaceae</taxon>
        <taxon>Choiromyces</taxon>
    </lineage>
</organism>
<evidence type="ECO:0000313" key="1">
    <source>
        <dbReference type="EMBL" id="RPA89077.1"/>
    </source>
</evidence>
<accession>A0A3N4IVU8</accession>
<dbReference type="Proteomes" id="UP000276215">
    <property type="component" value="Unassembled WGS sequence"/>
</dbReference>
<gene>
    <name evidence="1" type="ORF">L873DRAFT_1823515</name>
</gene>
<feature type="non-terminal residue" evidence="1">
    <location>
        <position position="1"/>
    </location>
</feature>
<dbReference type="EMBL" id="ML120617">
    <property type="protein sequence ID" value="RPA89077.1"/>
    <property type="molecule type" value="Genomic_DNA"/>
</dbReference>
<sequence length="88" mass="9876">IVITLVGKDATEKVLRSDLSLFRRKCLAFGHHPTQCTGTIHCAICIKEHLTHLHSCSRSQYPTRGKVNNYNKPHPATSNECTTYINAQ</sequence>
<evidence type="ECO:0000313" key="2">
    <source>
        <dbReference type="Proteomes" id="UP000276215"/>
    </source>
</evidence>
<dbReference type="OrthoDB" id="10685644at2759"/>
<proteinExistence type="predicted"/>
<protein>
    <submittedName>
        <fullName evidence="1">Uncharacterized protein</fullName>
    </submittedName>
</protein>
<reference evidence="1 2" key="1">
    <citation type="journal article" date="2018" name="Nat. Ecol. Evol.">
        <title>Pezizomycetes genomes reveal the molecular basis of ectomycorrhizal truffle lifestyle.</title>
        <authorList>
            <person name="Murat C."/>
            <person name="Payen T."/>
            <person name="Noel B."/>
            <person name="Kuo A."/>
            <person name="Morin E."/>
            <person name="Chen J."/>
            <person name="Kohler A."/>
            <person name="Krizsan K."/>
            <person name="Balestrini R."/>
            <person name="Da Silva C."/>
            <person name="Montanini B."/>
            <person name="Hainaut M."/>
            <person name="Levati E."/>
            <person name="Barry K.W."/>
            <person name="Belfiori B."/>
            <person name="Cichocki N."/>
            <person name="Clum A."/>
            <person name="Dockter R.B."/>
            <person name="Fauchery L."/>
            <person name="Guy J."/>
            <person name="Iotti M."/>
            <person name="Le Tacon F."/>
            <person name="Lindquist E.A."/>
            <person name="Lipzen A."/>
            <person name="Malagnac F."/>
            <person name="Mello A."/>
            <person name="Molinier V."/>
            <person name="Miyauchi S."/>
            <person name="Poulain J."/>
            <person name="Riccioni C."/>
            <person name="Rubini A."/>
            <person name="Sitrit Y."/>
            <person name="Splivallo R."/>
            <person name="Traeger S."/>
            <person name="Wang M."/>
            <person name="Zifcakova L."/>
            <person name="Wipf D."/>
            <person name="Zambonelli A."/>
            <person name="Paolocci F."/>
            <person name="Nowrousian M."/>
            <person name="Ottonello S."/>
            <person name="Baldrian P."/>
            <person name="Spatafora J.W."/>
            <person name="Henrissat B."/>
            <person name="Nagy L.G."/>
            <person name="Aury J.M."/>
            <person name="Wincker P."/>
            <person name="Grigoriev I.V."/>
            <person name="Bonfante P."/>
            <person name="Martin F.M."/>
        </authorList>
    </citation>
    <scope>NUCLEOTIDE SEQUENCE [LARGE SCALE GENOMIC DNA]</scope>
    <source>
        <strain evidence="1 2">120613-1</strain>
    </source>
</reference>